<evidence type="ECO:0000313" key="3">
    <source>
        <dbReference type="Proteomes" id="UP001180081"/>
    </source>
</evidence>
<evidence type="ECO:0000313" key="2">
    <source>
        <dbReference type="EMBL" id="MDN3577136.1"/>
    </source>
</evidence>
<organism evidence="2 3">
    <name type="scientific">Chitinimonas viridis</name>
    <dbReference type="NCBI Taxonomy" id="664880"/>
    <lineage>
        <taxon>Bacteria</taxon>
        <taxon>Pseudomonadati</taxon>
        <taxon>Pseudomonadota</taxon>
        <taxon>Betaproteobacteria</taxon>
        <taxon>Neisseriales</taxon>
        <taxon>Chitinibacteraceae</taxon>
        <taxon>Chitinimonas</taxon>
    </lineage>
</organism>
<comment type="caution">
    <text evidence="2">The sequence shown here is derived from an EMBL/GenBank/DDBJ whole genome shotgun (WGS) entry which is preliminary data.</text>
</comment>
<evidence type="ECO:0000256" key="1">
    <source>
        <dbReference type="SAM" id="MobiDB-lite"/>
    </source>
</evidence>
<reference evidence="2" key="1">
    <citation type="journal article" date="2014" name="Int. J. Syst. Evol. Microbiol.">
        <title>Complete genome of a new Firmicutes species belonging to the dominant human colonic microbiota ('Ruminococcus bicirculans') reveals two chromosomes and a selective capacity to utilize plant glucans.</title>
        <authorList>
            <consortium name="NISC Comparative Sequencing Program"/>
            <person name="Wegmann U."/>
            <person name="Louis P."/>
            <person name="Goesmann A."/>
            <person name="Henrissat B."/>
            <person name="Duncan S.H."/>
            <person name="Flint H.J."/>
        </authorList>
    </citation>
    <scope>NUCLEOTIDE SEQUENCE</scope>
    <source>
        <strain evidence="2">CECT 7703</strain>
    </source>
</reference>
<feature type="region of interest" description="Disordered" evidence="1">
    <location>
        <begin position="85"/>
        <end position="113"/>
    </location>
</feature>
<protein>
    <recommendedName>
        <fullName evidence="4">Lipase chaperone</fullName>
    </recommendedName>
</protein>
<evidence type="ECO:0008006" key="4">
    <source>
        <dbReference type="Google" id="ProtNLM"/>
    </source>
</evidence>
<reference evidence="2" key="2">
    <citation type="submission" date="2023-06" db="EMBL/GenBank/DDBJ databases">
        <authorList>
            <person name="Lucena T."/>
            <person name="Sun Q."/>
        </authorList>
    </citation>
    <scope>NUCLEOTIDE SEQUENCE</scope>
    <source>
        <strain evidence="2">CECT 7703</strain>
    </source>
</reference>
<dbReference type="RefSeq" id="WP_290332609.1">
    <property type="nucleotide sequence ID" value="NZ_JAUFPU010000008.1"/>
</dbReference>
<keyword evidence="3" id="KW-1185">Reference proteome</keyword>
<sequence>MKRRTGLVVAALLTVCASVILLDWQREVAPPLRSADAPSVTAPLAQTRGLDDHPAAGAAEMPQALAGEPAVIDQSASAILSMTDARERGDDRAPPLVRMDAQWRDPPSQSELADPDQYQRYAERQQAKLYRAYVAAADQMLPQLDADIARAKAEGLVTAAQIAQAEEKRRRIAEMQAAISIKAGEP</sequence>
<gene>
    <name evidence="2" type="ORF">QWZ03_10195</name>
</gene>
<dbReference type="Proteomes" id="UP001180081">
    <property type="component" value="Unassembled WGS sequence"/>
</dbReference>
<accession>A0ABT8B638</accession>
<proteinExistence type="predicted"/>
<name>A0ABT8B638_9NEIS</name>
<dbReference type="EMBL" id="JAUFPU010000008">
    <property type="protein sequence ID" value="MDN3577136.1"/>
    <property type="molecule type" value="Genomic_DNA"/>
</dbReference>